<sequence>MDNKSISAHSLIRESNKLSCNETIADSLEGDFHLRAKCKIWGMGGMIFSLLAIPLQGHTENLGFFPKGAGVIYEKTLTSNVSVAEMQSCVTPGLEGGWRNTSGDVVLTPGVAIISNQIISGVNAYGLAQDIGISVQGSVVTNFTMVGGYWTTQNGDYKAKWESNGGSYSISQSVTPALSGVSFQNVTRDVGAIGSTMNQYVGGSAEGGPNVLSTYNSDGNLTFKIIIGPNAEPGKYSVGDPAHGLGLIYGEGCIFKVTPITFEVSPPIQSCSINAPPVVFGEFNMSEKEPQDDLLASKDIDLNVTCTYSSGSMAGASQKASISFDSLTDGGIYYGRLTHPETKQYAPAHFLGVLKDVSGAPDAGCVANSADPGRISFNNAPNASQVTIPGEIKLRFDLCTTAPDRANRRGHFKGSSTVTLNWD</sequence>
<dbReference type="Proteomes" id="UP000010290">
    <property type="component" value="Chromosome"/>
</dbReference>
<protein>
    <recommendedName>
        <fullName evidence="3">Fimbrial protein</fullName>
    </recommendedName>
</protein>
<name>K8WJM0_9GAMM</name>
<dbReference type="AlphaFoldDB" id="K8WJM0"/>
<evidence type="ECO:0008006" key="3">
    <source>
        <dbReference type="Google" id="ProtNLM"/>
    </source>
</evidence>
<comment type="caution">
    <text evidence="1">The sequence shown here is derived from an EMBL/GenBank/DDBJ whole genome shotgun (WGS) entry which is preliminary data.</text>
</comment>
<gene>
    <name evidence="1" type="ORF">OO7_05069</name>
</gene>
<dbReference type="RefSeq" id="WP_008914878.1">
    <property type="nucleotide sequence ID" value="NZ_CM001773.1"/>
</dbReference>
<reference evidence="1 2" key="1">
    <citation type="journal article" date="2012" name="BMC Genomics">
        <title>Comparative genomics of bacteria in the genus Providencia isolated from wild Drosophila melanogaster.</title>
        <authorList>
            <person name="Galac M.R."/>
            <person name="Lazzaro B.P."/>
        </authorList>
    </citation>
    <scope>NUCLEOTIDE SEQUENCE [LARGE SCALE GENOMIC DNA]</scope>
    <source>
        <strain evidence="1 2">DSM 19967</strain>
    </source>
</reference>
<dbReference type="HOGENOM" id="CLU_648693_0_0_6"/>
<dbReference type="EMBL" id="AKKN01000005">
    <property type="protein sequence ID" value="EKT60171.1"/>
    <property type="molecule type" value="Genomic_DNA"/>
</dbReference>
<accession>K8WJM0</accession>
<keyword evidence="2" id="KW-1185">Reference proteome</keyword>
<evidence type="ECO:0000313" key="1">
    <source>
        <dbReference type="EMBL" id="EKT60171.1"/>
    </source>
</evidence>
<proteinExistence type="predicted"/>
<dbReference type="OrthoDB" id="6464384at2"/>
<evidence type="ECO:0000313" key="2">
    <source>
        <dbReference type="Proteomes" id="UP000010290"/>
    </source>
</evidence>
<dbReference type="PATRIC" id="fig|1141660.3.peg.1027"/>
<organism evidence="1 2">
    <name type="scientific">Providencia sneebia DSM 19967</name>
    <dbReference type="NCBI Taxonomy" id="1141660"/>
    <lineage>
        <taxon>Bacteria</taxon>
        <taxon>Pseudomonadati</taxon>
        <taxon>Pseudomonadota</taxon>
        <taxon>Gammaproteobacteria</taxon>
        <taxon>Enterobacterales</taxon>
        <taxon>Morganellaceae</taxon>
        <taxon>Providencia</taxon>
    </lineage>
</organism>